<evidence type="ECO:0000256" key="1">
    <source>
        <dbReference type="SAM" id="Coils"/>
    </source>
</evidence>
<dbReference type="EMBL" id="JAOSHO010000004">
    <property type="protein sequence ID" value="MCW1242948.1"/>
    <property type="molecule type" value="Genomic_DNA"/>
</dbReference>
<keyword evidence="3" id="KW-1185">Reference proteome</keyword>
<sequence>MSNTVLKTVTKFDIQTVKAEAEALYMNRVQGFDYDFQGVPDSLGNLPRRMFLGAIVEFVASTGPDELLDIVLSKLSEGWTRSTTSTTSIGAALFNVYLMKPTAQQKEDLKVLHAEAETKLREKVAIANDLIIEREVQLHLANAARLKAEQLAAEARAEETKIREEVAEALRTARQTVMFDLGPKS</sequence>
<feature type="coiled-coil region" evidence="1">
    <location>
        <begin position="141"/>
        <end position="172"/>
    </location>
</feature>
<gene>
    <name evidence="2" type="ORF">OC610_00880</name>
</gene>
<organism evidence="2 3">
    <name type="scientific">Pseudomonas agronomica</name>
    <dbReference type="NCBI Taxonomy" id="2979328"/>
    <lineage>
        <taxon>Bacteria</taxon>
        <taxon>Pseudomonadati</taxon>
        <taxon>Pseudomonadota</taxon>
        <taxon>Gammaproteobacteria</taxon>
        <taxon>Pseudomonadales</taxon>
        <taxon>Pseudomonadaceae</taxon>
        <taxon>Pseudomonas</taxon>
    </lineage>
</organism>
<protein>
    <submittedName>
        <fullName evidence="2">Uncharacterized protein</fullName>
    </submittedName>
</protein>
<name>A0ABT3F1I1_9PSED</name>
<evidence type="ECO:0000313" key="3">
    <source>
        <dbReference type="Proteomes" id="UP001061999"/>
    </source>
</evidence>
<accession>A0ABT3F1I1</accession>
<evidence type="ECO:0000313" key="2">
    <source>
        <dbReference type="EMBL" id="MCW1242948.1"/>
    </source>
</evidence>
<comment type="caution">
    <text evidence="2">The sequence shown here is derived from an EMBL/GenBank/DDBJ whole genome shotgun (WGS) entry which is preliminary data.</text>
</comment>
<dbReference type="RefSeq" id="WP_264426091.1">
    <property type="nucleotide sequence ID" value="NZ_JAOSHO010000004.1"/>
</dbReference>
<proteinExistence type="predicted"/>
<dbReference type="Proteomes" id="UP001061999">
    <property type="component" value="Unassembled WGS sequence"/>
</dbReference>
<keyword evidence="1" id="KW-0175">Coiled coil</keyword>
<reference evidence="2" key="1">
    <citation type="submission" date="2022-07" db="EMBL/GenBank/DDBJ databases">
        <title>Pseudomonas agronomica sp. nov.: a novel bacterium with biotechnological application in the synthesis of biofertilizers from valorized agricultural residues.</title>
        <authorList>
            <person name="Robas M."/>
            <person name="Fernandez V.M."/>
            <person name="Luna L."/>
            <person name="Provanza A."/>
            <person name="Jimenez P.A."/>
        </authorList>
    </citation>
    <scope>NUCLEOTIDE SEQUENCE</scope>
    <source>
        <strain evidence="2">SAICEU22T</strain>
    </source>
</reference>